<dbReference type="SUPFAM" id="SSF140693">
    <property type="entry name" value="IpaD-like"/>
    <property type="match status" value="1"/>
</dbReference>
<gene>
    <name evidence="6" type="primary">yspD</name>
    <name evidence="6" type="ORF">ERS137965_03436</name>
</gene>
<reference evidence="6 7" key="1">
    <citation type="submission" date="2015-03" db="EMBL/GenBank/DDBJ databases">
        <authorList>
            <person name="Murphy D."/>
        </authorList>
    </citation>
    <scope>NUCLEOTIDE SEQUENCE [LARGE SCALE GENOMIC DNA]</scope>
    <source>
        <strain evidence="6 7">IP06005</strain>
    </source>
</reference>
<sequence>MGLDISSMHHAAEPWLAMNSMGASAPETSTQEIPVKDMNLSALYQLGDDPYIQAQQVIDSNPKAFKPPASPVPHAFPKLPAEMEMKARENTRMEKISSDDYQANFKKFAAEMDLAEAKGLRAKKNDQGTPAHIKALEDMIGNIHDNYQKTYAKINQKAAEYMKDVNTAIGKISDLIKSGSEGKIKLHAYNYLDEMRVTLEKYTGFDTASDNPHFVNWANSNSPSLPIHTFAGDDSALGFWHEKLGDGFIVQRGSSGDIEILPDLKPIRNIFNSVIESAKNNTSNGYEWGDVNMSSQAFQSLQASIDSQKNTVNSSVSQLLERFRQDNSTFETFIQLLVQMTKDLHQYNLGYIQ</sequence>
<comment type="similarity">
    <text evidence="2">Belongs to the invasin protein D family.</text>
</comment>
<dbReference type="RefSeq" id="WP_042839943.1">
    <property type="nucleotide sequence ID" value="NZ_CABHPY010000051.1"/>
</dbReference>
<evidence type="ECO:0000256" key="4">
    <source>
        <dbReference type="ARBA" id="ARBA00023026"/>
    </source>
</evidence>
<protein>
    <submittedName>
        <fullName evidence="6">YspD</fullName>
    </submittedName>
</protein>
<dbReference type="Gene3D" id="1.20.1710.10">
    <property type="entry name" value="IpaD-like"/>
    <property type="match status" value="1"/>
</dbReference>
<evidence type="ECO:0000313" key="7">
    <source>
        <dbReference type="Proteomes" id="UP000041595"/>
    </source>
</evidence>
<keyword evidence="5" id="KW-0175">Coiled coil</keyword>
<accession>A0A0T9UP83</accession>
<name>A0A0T9UP83_YERAL</name>
<keyword evidence="4" id="KW-0843">Virulence</keyword>
<dbReference type="eggNOG" id="ENOG5033WX1">
    <property type="taxonomic scope" value="Bacteria"/>
</dbReference>
<evidence type="ECO:0000256" key="2">
    <source>
        <dbReference type="ARBA" id="ARBA00007741"/>
    </source>
</evidence>
<comment type="subcellular location">
    <subcellularLocation>
        <location evidence="1">Secreted</location>
    </subcellularLocation>
</comment>
<dbReference type="InterPro" id="IPR009483">
    <property type="entry name" value="IpaD/BipD/SipD"/>
</dbReference>
<evidence type="ECO:0000256" key="1">
    <source>
        <dbReference type="ARBA" id="ARBA00004613"/>
    </source>
</evidence>
<dbReference type="AlphaFoldDB" id="A0A0T9UP83"/>
<evidence type="ECO:0000313" key="6">
    <source>
        <dbReference type="EMBL" id="CNL58251.1"/>
    </source>
</evidence>
<proteinExistence type="inferred from homology"/>
<dbReference type="Pfam" id="PF06511">
    <property type="entry name" value="T3SS_TC"/>
    <property type="match status" value="1"/>
</dbReference>
<evidence type="ECO:0000256" key="3">
    <source>
        <dbReference type="ARBA" id="ARBA00022525"/>
    </source>
</evidence>
<dbReference type="InterPro" id="IPR036708">
    <property type="entry name" value="BipD-like_sf"/>
</dbReference>
<keyword evidence="3" id="KW-0964">Secreted</keyword>
<organism evidence="6 7">
    <name type="scientific">Yersinia aldovae</name>
    <dbReference type="NCBI Taxonomy" id="29483"/>
    <lineage>
        <taxon>Bacteria</taxon>
        <taxon>Pseudomonadati</taxon>
        <taxon>Pseudomonadota</taxon>
        <taxon>Gammaproteobacteria</taxon>
        <taxon>Enterobacterales</taxon>
        <taxon>Yersiniaceae</taxon>
        <taxon>Yersinia</taxon>
    </lineage>
</organism>
<dbReference type="EMBL" id="CQEJ01000023">
    <property type="protein sequence ID" value="CNL58251.1"/>
    <property type="molecule type" value="Genomic_DNA"/>
</dbReference>
<evidence type="ECO:0000256" key="5">
    <source>
        <dbReference type="ARBA" id="ARBA00023054"/>
    </source>
</evidence>
<dbReference type="GO" id="GO:0005576">
    <property type="term" value="C:extracellular region"/>
    <property type="evidence" value="ECO:0007669"/>
    <property type="project" value="UniProtKB-SubCell"/>
</dbReference>
<dbReference type="Proteomes" id="UP000041595">
    <property type="component" value="Unassembled WGS sequence"/>
</dbReference>